<reference evidence="2 3" key="1">
    <citation type="journal article" date="2019" name="Commun. Biol.">
        <title>The bagworm genome reveals a unique fibroin gene that provides high tensile strength.</title>
        <authorList>
            <person name="Kono N."/>
            <person name="Nakamura H."/>
            <person name="Ohtoshi R."/>
            <person name="Tomita M."/>
            <person name="Numata K."/>
            <person name="Arakawa K."/>
        </authorList>
    </citation>
    <scope>NUCLEOTIDE SEQUENCE [LARGE SCALE GENOMIC DNA]</scope>
</reference>
<evidence type="ECO:0000313" key="3">
    <source>
        <dbReference type="Proteomes" id="UP000299102"/>
    </source>
</evidence>
<dbReference type="Pfam" id="PF07530">
    <property type="entry name" value="PRE_C2HC"/>
    <property type="match status" value="1"/>
</dbReference>
<keyword evidence="3" id="KW-1185">Reference proteome</keyword>
<dbReference type="OrthoDB" id="8123886at2759"/>
<protein>
    <submittedName>
        <fullName evidence="2">Nucleic-acid-binding protein from transposon X-element</fullName>
    </submittedName>
</protein>
<evidence type="ECO:0000313" key="2">
    <source>
        <dbReference type="EMBL" id="GBP44558.1"/>
    </source>
</evidence>
<dbReference type="Proteomes" id="UP000299102">
    <property type="component" value="Unassembled WGS sequence"/>
</dbReference>
<dbReference type="EMBL" id="BGZK01000454">
    <property type="protein sequence ID" value="GBP44558.1"/>
    <property type="molecule type" value="Genomic_DNA"/>
</dbReference>
<dbReference type="AlphaFoldDB" id="A0A4C1VZU5"/>
<accession>A0A4C1VZU5</accession>
<comment type="caution">
    <text evidence="2">The sequence shown here is derived from an EMBL/GenBank/DDBJ whole genome shotgun (WGS) entry which is preliminary data.</text>
</comment>
<evidence type="ECO:0000259" key="1">
    <source>
        <dbReference type="Pfam" id="PF07530"/>
    </source>
</evidence>
<proteinExistence type="predicted"/>
<sequence>MYDIKYRLKSEESFQRSCTRFKDKSLLKRLCTADFKCGRVPLADKERSDSPSATITEEKVLAGSKLQTKTVADFRNRRNLLVTQKFAFHTYSLKEEREIRVVLRGVPREIPVDEVKEGSQNLPVQSVRRVPNRFRQPLDLVLVSGTAEANDKAMKAAFFKIRSVCSLSDVKEEQPRKRALPGLCHNCQSYGHSSRHCFNPARCVKCQGNHGTA</sequence>
<gene>
    <name evidence="2" type="primary">ORF1</name>
    <name evidence="2" type="ORF">EVAR_86782_1</name>
</gene>
<name>A0A4C1VZU5_EUMVA</name>
<dbReference type="PANTHER" id="PTHR33273:SF2">
    <property type="entry name" value="ENDONUCLEASE_EXONUCLEASE_PHOSPHATASE DOMAIN-CONTAINING PROTEIN"/>
    <property type="match status" value="1"/>
</dbReference>
<feature type="domain" description="Pre-C2HC" evidence="1">
    <location>
        <begin position="120"/>
        <end position="179"/>
    </location>
</feature>
<dbReference type="InterPro" id="IPR006579">
    <property type="entry name" value="Pre_C2HC_dom"/>
</dbReference>
<organism evidence="2 3">
    <name type="scientific">Eumeta variegata</name>
    <name type="common">Bagworm moth</name>
    <name type="synonym">Eumeta japonica</name>
    <dbReference type="NCBI Taxonomy" id="151549"/>
    <lineage>
        <taxon>Eukaryota</taxon>
        <taxon>Metazoa</taxon>
        <taxon>Ecdysozoa</taxon>
        <taxon>Arthropoda</taxon>
        <taxon>Hexapoda</taxon>
        <taxon>Insecta</taxon>
        <taxon>Pterygota</taxon>
        <taxon>Neoptera</taxon>
        <taxon>Endopterygota</taxon>
        <taxon>Lepidoptera</taxon>
        <taxon>Glossata</taxon>
        <taxon>Ditrysia</taxon>
        <taxon>Tineoidea</taxon>
        <taxon>Psychidae</taxon>
        <taxon>Oiketicinae</taxon>
        <taxon>Eumeta</taxon>
    </lineage>
</organism>
<dbReference type="PANTHER" id="PTHR33273">
    <property type="entry name" value="DOMAIN-CONTAINING PROTEIN, PUTATIVE-RELATED"/>
    <property type="match status" value="1"/>
</dbReference>